<dbReference type="Proteomes" id="UP001215598">
    <property type="component" value="Unassembled WGS sequence"/>
</dbReference>
<feature type="signal peptide" evidence="1">
    <location>
        <begin position="1"/>
        <end position="23"/>
    </location>
</feature>
<proteinExistence type="predicted"/>
<feature type="chain" id="PRO_5042070524" evidence="1">
    <location>
        <begin position="24"/>
        <end position="195"/>
    </location>
</feature>
<comment type="caution">
    <text evidence="2">The sequence shown here is derived from an EMBL/GenBank/DDBJ whole genome shotgun (WGS) entry which is preliminary data.</text>
</comment>
<gene>
    <name evidence="2" type="ORF">B0H16DRAFT_390135</name>
</gene>
<evidence type="ECO:0000313" key="3">
    <source>
        <dbReference type="Proteomes" id="UP001215598"/>
    </source>
</evidence>
<keyword evidence="1" id="KW-0732">Signal</keyword>
<organism evidence="2 3">
    <name type="scientific">Mycena metata</name>
    <dbReference type="NCBI Taxonomy" id="1033252"/>
    <lineage>
        <taxon>Eukaryota</taxon>
        <taxon>Fungi</taxon>
        <taxon>Dikarya</taxon>
        <taxon>Basidiomycota</taxon>
        <taxon>Agaricomycotina</taxon>
        <taxon>Agaricomycetes</taxon>
        <taxon>Agaricomycetidae</taxon>
        <taxon>Agaricales</taxon>
        <taxon>Marasmiineae</taxon>
        <taxon>Mycenaceae</taxon>
        <taxon>Mycena</taxon>
    </lineage>
</organism>
<reference evidence="2" key="1">
    <citation type="submission" date="2023-03" db="EMBL/GenBank/DDBJ databases">
        <title>Massive genome expansion in bonnet fungi (Mycena s.s.) driven by repeated elements and novel gene families across ecological guilds.</title>
        <authorList>
            <consortium name="Lawrence Berkeley National Laboratory"/>
            <person name="Harder C.B."/>
            <person name="Miyauchi S."/>
            <person name="Viragh M."/>
            <person name="Kuo A."/>
            <person name="Thoen E."/>
            <person name="Andreopoulos B."/>
            <person name="Lu D."/>
            <person name="Skrede I."/>
            <person name="Drula E."/>
            <person name="Henrissat B."/>
            <person name="Morin E."/>
            <person name="Kohler A."/>
            <person name="Barry K."/>
            <person name="LaButti K."/>
            <person name="Morin E."/>
            <person name="Salamov A."/>
            <person name="Lipzen A."/>
            <person name="Mereny Z."/>
            <person name="Hegedus B."/>
            <person name="Baldrian P."/>
            <person name="Stursova M."/>
            <person name="Weitz H."/>
            <person name="Taylor A."/>
            <person name="Grigoriev I.V."/>
            <person name="Nagy L.G."/>
            <person name="Martin F."/>
            <person name="Kauserud H."/>
        </authorList>
    </citation>
    <scope>NUCLEOTIDE SEQUENCE</scope>
    <source>
        <strain evidence="2">CBHHK182m</strain>
    </source>
</reference>
<evidence type="ECO:0000256" key="1">
    <source>
        <dbReference type="SAM" id="SignalP"/>
    </source>
</evidence>
<name>A0AAD7HGI2_9AGAR</name>
<dbReference type="EMBL" id="JARKIB010000242">
    <property type="protein sequence ID" value="KAJ7720259.1"/>
    <property type="molecule type" value="Genomic_DNA"/>
</dbReference>
<dbReference type="AlphaFoldDB" id="A0AAD7HGI2"/>
<protein>
    <submittedName>
        <fullName evidence="2">Uncharacterized protein</fullName>
    </submittedName>
</protein>
<feature type="non-terminal residue" evidence="2">
    <location>
        <position position="1"/>
    </location>
</feature>
<evidence type="ECO:0000313" key="2">
    <source>
        <dbReference type="EMBL" id="KAJ7720259.1"/>
    </source>
</evidence>
<accession>A0AAD7HGI2</accession>
<keyword evidence="3" id="KW-1185">Reference proteome</keyword>
<sequence>ASFSLPSTSPVLLPALLARLSCAPNSQDGPSTRTTKLLAKTDHTTCRQATAADRSIDQASSRITTLLQCRNALYHASPHLSASCSIAHLSSAPASRSLSLSRPSLPAFPARPPRRPLICATSNRPRLHLSLKTRLPLPHSSLRALSPSRLSTSEAPTRLRITSSLHLRVVKVNIPKNSGDHTELQVVSTTLQVLK</sequence>